<dbReference type="SUPFAM" id="SSF56112">
    <property type="entry name" value="Protein kinase-like (PK-like)"/>
    <property type="match status" value="1"/>
</dbReference>
<evidence type="ECO:0000313" key="4">
    <source>
        <dbReference type="Proteomes" id="UP000054166"/>
    </source>
</evidence>
<protein>
    <recommendedName>
        <fullName evidence="2">Protein kinase domain-containing protein</fullName>
    </recommendedName>
</protein>
<dbReference type="InParanoid" id="A0A0C3AIX3"/>
<evidence type="ECO:0000256" key="1">
    <source>
        <dbReference type="SAM" id="SignalP"/>
    </source>
</evidence>
<dbReference type="OrthoDB" id="3260205at2759"/>
<sequence>MWNLIYLIGLMIQIATAVYPFDSFMDSSLLPPTAEEQAPHRDLTGQVTKTEDHYFAYGGFSEIYRGEWRNPSTGKVVRVAIKLLRGIHTDPKSLAHTIKRLNRETRVWHSLEHKNILPFLGLCREIGPSPAMISPLYDNADVHRYIADRLDDRLAVILGVARGLEYLHSKDVIHGDLKGHNVLMDDDGTPLLSDFGRSKFIDHRGFTTAFAGSARYMAPELTAAEPDVVYGEDEHGTYENQGTPNLTKETDVFAFSMLALEILTGRLPFFYLRQDTTVIAFVQDGKRPERSRCLPSVFTDPMWALLENCWDEAPERRPIMSSIVECLERM</sequence>
<dbReference type="InterPro" id="IPR000719">
    <property type="entry name" value="Prot_kinase_dom"/>
</dbReference>
<dbReference type="HOGENOM" id="CLU_000288_7_18_1"/>
<dbReference type="GO" id="GO:0005524">
    <property type="term" value="F:ATP binding"/>
    <property type="evidence" value="ECO:0007669"/>
    <property type="project" value="InterPro"/>
</dbReference>
<keyword evidence="4" id="KW-1185">Reference proteome</keyword>
<feature type="signal peptide" evidence="1">
    <location>
        <begin position="1"/>
        <end position="17"/>
    </location>
</feature>
<dbReference type="EMBL" id="KN833073">
    <property type="protein sequence ID" value="KIM73793.1"/>
    <property type="molecule type" value="Genomic_DNA"/>
</dbReference>
<dbReference type="Proteomes" id="UP000054166">
    <property type="component" value="Unassembled WGS sequence"/>
</dbReference>
<dbReference type="STRING" id="765440.A0A0C3AIX3"/>
<dbReference type="AlphaFoldDB" id="A0A0C3AIX3"/>
<dbReference type="PROSITE" id="PS50011">
    <property type="entry name" value="PROTEIN_KINASE_DOM"/>
    <property type="match status" value="1"/>
</dbReference>
<name>A0A0C3AIX3_PILCF</name>
<dbReference type="InterPro" id="IPR001245">
    <property type="entry name" value="Ser-Thr/Tyr_kinase_cat_dom"/>
</dbReference>
<organism evidence="3 4">
    <name type="scientific">Piloderma croceum (strain F 1598)</name>
    <dbReference type="NCBI Taxonomy" id="765440"/>
    <lineage>
        <taxon>Eukaryota</taxon>
        <taxon>Fungi</taxon>
        <taxon>Dikarya</taxon>
        <taxon>Basidiomycota</taxon>
        <taxon>Agaricomycotina</taxon>
        <taxon>Agaricomycetes</taxon>
        <taxon>Agaricomycetidae</taxon>
        <taxon>Atheliales</taxon>
        <taxon>Atheliaceae</taxon>
        <taxon>Piloderma</taxon>
    </lineage>
</organism>
<dbReference type="SMART" id="SM00220">
    <property type="entry name" value="S_TKc"/>
    <property type="match status" value="1"/>
</dbReference>
<keyword evidence="1" id="KW-0732">Signal</keyword>
<feature type="domain" description="Protein kinase" evidence="2">
    <location>
        <begin position="49"/>
        <end position="330"/>
    </location>
</feature>
<accession>A0A0C3AIX3</accession>
<dbReference type="Gene3D" id="1.10.510.10">
    <property type="entry name" value="Transferase(Phosphotransferase) domain 1"/>
    <property type="match status" value="1"/>
</dbReference>
<reference evidence="4" key="2">
    <citation type="submission" date="2015-01" db="EMBL/GenBank/DDBJ databases">
        <title>Evolutionary Origins and Diversification of the Mycorrhizal Mutualists.</title>
        <authorList>
            <consortium name="DOE Joint Genome Institute"/>
            <consortium name="Mycorrhizal Genomics Consortium"/>
            <person name="Kohler A."/>
            <person name="Kuo A."/>
            <person name="Nagy L.G."/>
            <person name="Floudas D."/>
            <person name="Copeland A."/>
            <person name="Barry K.W."/>
            <person name="Cichocki N."/>
            <person name="Veneault-Fourrey C."/>
            <person name="LaButti K."/>
            <person name="Lindquist E.A."/>
            <person name="Lipzen A."/>
            <person name="Lundell T."/>
            <person name="Morin E."/>
            <person name="Murat C."/>
            <person name="Riley R."/>
            <person name="Ohm R."/>
            <person name="Sun H."/>
            <person name="Tunlid A."/>
            <person name="Henrissat B."/>
            <person name="Grigoriev I.V."/>
            <person name="Hibbett D.S."/>
            <person name="Martin F."/>
        </authorList>
    </citation>
    <scope>NUCLEOTIDE SEQUENCE [LARGE SCALE GENOMIC DNA]</scope>
    <source>
        <strain evidence="4">F 1598</strain>
    </source>
</reference>
<dbReference type="PANTHER" id="PTHR44329">
    <property type="entry name" value="SERINE/THREONINE-PROTEIN KINASE TNNI3K-RELATED"/>
    <property type="match status" value="1"/>
</dbReference>
<dbReference type="PROSITE" id="PS00108">
    <property type="entry name" value="PROTEIN_KINASE_ST"/>
    <property type="match status" value="1"/>
</dbReference>
<dbReference type="InterPro" id="IPR008271">
    <property type="entry name" value="Ser/Thr_kinase_AS"/>
</dbReference>
<gene>
    <name evidence="3" type="ORF">PILCRDRAFT_718339</name>
</gene>
<evidence type="ECO:0000313" key="3">
    <source>
        <dbReference type="EMBL" id="KIM73793.1"/>
    </source>
</evidence>
<evidence type="ECO:0000259" key="2">
    <source>
        <dbReference type="PROSITE" id="PS50011"/>
    </source>
</evidence>
<dbReference type="InterPro" id="IPR011009">
    <property type="entry name" value="Kinase-like_dom_sf"/>
</dbReference>
<feature type="chain" id="PRO_5002161110" description="Protein kinase domain-containing protein" evidence="1">
    <location>
        <begin position="18"/>
        <end position="330"/>
    </location>
</feature>
<reference evidence="3 4" key="1">
    <citation type="submission" date="2014-04" db="EMBL/GenBank/DDBJ databases">
        <authorList>
            <consortium name="DOE Joint Genome Institute"/>
            <person name="Kuo A."/>
            <person name="Tarkka M."/>
            <person name="Buscot F."/>
            <person name="Kohler A."/>
            <person name="Nagy L.G."/>
            <person name="Floudas D."/>
            <person name="Copeland A."/>
            <person name="Barry K.W."/>
            <person name="Cichocki N."/>
            <person name="Veneault-Fourrey C."/>
            <person name="LaButti K."/>
            <person name="Lindquist E.A."/>
            <person name="Lipzen A."/>
            <person name="Lundell T."/>
            <person name="Morin E."/>
            <person name="Murat C."/>
            <person name="Sun H."/>
            <person name="Tunlid A."/>
            <person name="Henrissat B."/>
            <person name="Grigoriev I.V."/>
            <person name="Hibbett D.S."/>
            <person name="Martin F."/>
            <person name="Nordberg H.P."/>
            <person name="Cantor M.N."/>
            <person name="Hua S.X."/>
        </authorList>
    </citation>
    <scope>NUCLEOTIDE SEQUENCE [LARGE SCALE GENOMIC DNA]</scope>
    <source>
        <strain evidence="3 4">F 1598</strain>
    </source>
</reference>
<dbReference type="Pfam" id="PF07714">
    <property type="entry name" value="PK_Tyr_Ser-Thr"/>
    <property type="match status" value="1"/>
</dbReference>
<dbReference type="InterPro" id="IPR051681">
    <property type="entry name" value="Ser/Thr_Kinases-Pseudokinases"/>
</dbReference>
<proteinExistence type="predicted"/>
<dbReference type="GO" id="GO:0004674">
    <property type="term" value="F:protein serine/threonine kinase activity"/>
    <property type="evidence" value="ECO:0007669"/>
    <property type="project" value="TreeGrafter"/>
</dbReference>